<reference evidence="5 6" key="1">
    <citation type="journal article" date="2019" name="Int. J. Syst. Evol. Microbiol.">
        <title>The Global Catalogue of Microorganisms (GCM) 10K type strain sequencing project: providing services to taxonomists for standard genome sequencing and annotation.</title>
        <authorList>
            <consortium name="The Broad Institute Genomics Platform"/>
            <consortium name="The Broad Institute Genome Sequencing Center for Infectious Disease"/>
            <person name="Wu L."/>
            <person name="Ma J."/>
        </authorList>
    </citation>
    <scope>NUCLEOTIDE SEQUENCE [LARGE SCALE GENOMIC DNA]</scope>
    <source>
        <strain evidence="5 6">JCM 4316</strain>
    </source>
</reference>
<dbReference type="EMBL" id="BAAASD010000021">
    <property type="protein sequence ID" value="GAA2353419.1"/>
    <property type="molecule type" value="Genomic_DNA"/>
</dbReference>
<dbReference type="InterPro" id="IPR000182">
    <property type="entry name" value="GNAT_dom"/>
</dbReference>
<keyword evidence="1" id="KW-0808">Transferase</keyword>
<dbReference type="Proteomes" id="UP001500253">
    <property type="component" value="Unassembled WGS sequence"/>
</dbReference>
<evidence type="ECO:0000256" key="3">
    <source>
        <dbReference type="SAM" id="MobiDB-lite"/>
    </source>
</evidence>
<dbReference type="Gene3D" id="3.40.630.30">
    <property type="match status" value="1"/>
</dbReference>
<dbReference type="InterPro" id="IPR050832">
    <property type="entry name" value="Bact_Acetyltransf"/>
</dbReference>
<dbReference type="PROSITE" id="PS51186">
    <property type="entry name" value="GNAT"/>
    <property type="match status" value="1"/>
</dbReference>
<evidence type="ECO:0000259" key="4">
    <source>
        <dbReference type="PROSITE" id="PS51186"/>
    </source>
</evidence>
<proteinExistence type="predicted"/>
<protein>
    <submittedName>
        <fullName evidence="5">GNAT family N-acetyltransferase</fullName>
    </submittedName>
</protein>
<dbReference type="PANTHER" id="PTHR43877">
    <property type="entry name" value="AMINOALKYLPHOSPHONATE N-ACETYLTRANSFERASE-RELATED-RELATED"/>
    <property type="match status" value="1"/>
</dbReference>
<evidence type="ECO:0000256" key="1">
    <source>
        <dbReference type="ARBA" id="ARBA00022679"/>
    </source>
</evidence>
<keyword evidence="6" id="KW-1185">Reference proteome</keyword>
<feature type="region of interest" description="Disordered" evidence="3">
    <location>
        <begin position="170"/>
        <end position="190"/>
    </location>
</feature>
<evidence type="ECO:0000256" key="2">
    <source>
        <dbReference type="ARBA" id="ARBA00023315"/>
    </source>
</evidence>
<keyword evidence="2" id="KW-0012">Acyltransferase</keyword>
<evidence type="ECO:0000313" key="5">
    <source>
        <dbReference type="EMBL" id="GAA2353419.1"/>
    </source>
</evidence>
<comment type="caution">
    <text evidence="5">The sequence shown here is derived from an EMBL/GenBank/DDBJ whole genome shotgun (WGS) entry which is preliminary data.</text>
</comment>
<dbReference type="RefSeq" id="WP_346176441.1">
    <property type="nucleotide sequence ID" value="NZ_BAAASD010000021.1"/>
</dbReference>
<gene>
    <name evidence="5" type="ORF">GCM10010246_47800</name>
</gene>
<sequence length="190" mass="20454">MDITIRRARDEELDGVGELTAQAYLGDGLLAFEDSDAYLGELRDARRRAELAEVLVAADAGSDEVLGAVAFAVHGGAYAELAREGEGEFRMLAVRPEARRRGAAEALVRACLERGRELGLARIVISSQQQMTAAHRLYRRLGFVRAPERDWEPIPGITLWAFSVELGAPAPRTSSANSSSGGDTGGVTDR</sequence>
<dbReference type="InterPro" id="IPR016181">
    <property type="entry name" value="Acyl_CoA_acyltransferase"/>
</dbReference>
<dbReference type="CDD" id="cd04301">
    <property type="entry name" value="NAT_SF"/>
    <property type="match status" value="1"/>
</dbReference>
<feature type="domain" description="N-acetyltransferase" evidence="4">
    <location>
        <begin position="3"/>
        <end position="171"/>
    </location>
</feature>
<name>A0ABN3GJU4_9ACTN</name>
<organism evidence="5 6">
    <name type="scientific">Streptomyces cuspidosporus</name>
    <dbReference type="NCBI Taxonomy" id="66882"/>
    <lineage>
        <taxon>Bacteria</taxon>
        <taxon>Bacillati</taxon>
        <taxon>Actinomycetota</taxon>
        <taxon>Actinomycetes</taxon>
        <taxon>Kitasatosporales</taxon>
        <taxon>Streptomycetaceae</taxon>
        <taxon>Streptomyces</taxon>
    </lineage>
</organism>
<dbReference type="Pfam" id="PF00583">
    <property type="entry name" value="Acetyltransf_1"/>
    <property type="match status" value="1"/>
</dbReference>
<dbReference type="SUPFAM" id="SSF55729">
    <property type="entry name" value="Acyl-CoA N-acyltransferases (Nat)"/>
    <property type="match status" value="1"/>
</dbReference>
<evidence type="ECO:0000313" key="6">
    <source>
        <dbReference type="Proteomes" id="UP001500253"/>
    </source>
</evidence>
<accession>A0ABN3GJU4</accession>